<evidence type="ECO:0000313" key="2">
    <source>
        <dbReference type="Proteomes" id="UP000474024"/>
    </source>
</evidence>
<dbReference type="NCBIfam" id="NF004848">
    <property type="entry name" value="PRK06199.1"/>
    <property type="match status" value="1"/>
</dbReference>
<proteinExistence type="predicted"/>
<name>A0A6L5YS99_9FIRM</name>
<dbReference type="Gene3D" id="3.40.50.720">
    <property type="entry name" value="NAD(P)-binding Rossmann-like Domain"/>
    <property type="match status" value="1"/>
</dbReference>
<dbReference type="InterPro" id="IPR036291">
    <property type="entry name" value="NAD(P)-bd_dom_sf"/>
</dbReference>
<dbReference type="InterPro" id="IPR003462">
    <property type="entry name" value="ODC_Mu_crystall"/>
</dbReference>
<dbReference type="PANTHER" id="PTHR13812:SF19">
    <property type="entry name" value="KETIMINE REDUCTASE MU-CRYSTALLIN"/>
    <property type="match status" value="1"/>
</dbReference>
<evidence type="ECO:0000313" key="1">
    <source>
        <dbReference type="EMBL" id="MST75245.1"/>
    </source>
</evidence>
<dbReference type="Pfam" id="PF02423">
    <property type="entry name" value="OCD_Mu_crystall"/>
    <property type="match status" value="1"/>
</dbReference>
<comment type="caution">
    <text evidence="1">The sequence shown here is derived from an EMBL/GenBank/DDBJ whole genome shotgun (WGS) entry which is preliminary data.</text>
</comment>
<dbReference type="GO" id="GO:0005737">
    <property type="term" value="C:cytoplasm"/>
    <property type="evidence" value="ECO:0007669"/>
    <property type="project" value="TreeGrafter"/>
</dbReference>
<organism evidence="1 2">
    <name type="scientific">Roseburia porci</name>
    <dbReference type="NCBI Taxonomy" id="2605790"/>
    <lineage>
        <taxon>Bacteria</taxon>
        <taxon>Bacillati</taxon>
        <taxon>Bacillota</taxon>
        <taxon>Clostridia</taxon>
        <taxon>Lachnospirales</taxon>
        <taxon>Lachnospiraceae</taxon>
        <taxon>Roseburia</taxon>
    </lineage>
</organism>
<dbReference type="RefSeq" id="WP_154430208.1">
    <property type="nucleotide sequence ID" value="NZ_VUNI01000015.1"/>
</dbReference>
<dbReference type="InterPro" id="IPR023401">
    <property type="entry name" value="ODC_N"/>
</dbReference>
<dbReference type="AlphaFoldDB" id="A0A6L5YS99"/>
<sequence>MDTKIEFLFLNEEDMIKAGVLDAGHCVDTVGEVMSLLSSGDYLMGGKEHNDHGMQLIFPKKSDIPGFPLEDSRDRRFMAMPAYLGGRFHLAGEKWYGSNGRNAKKGLPRSILMVTLNDVETGQPLAYMSANLLSAMRTGAMPGLSAVYLARKDSKVLALLGAGVVNRTSLMAIMAKMPGIEEVRIKGSSPTSKTAQELMEFAKDNYPQLKEIKICGSVEETVTGADIISEAVSVAPHKWPEIKPEWIKKGCLIISSGTVDVDYEFTKKHITKVVDNIGMYEEYINVYQEYDEAGKPVSMGVPGMAYVNMISEGAIKKEEVQHLGAIVRGVEPGRSSEDEIIMISLGGMPILDVGWGYECYKKALEKGIGTKLKLWDTPFMA</sequence>
<protein>
    <submittedName>
        <fullName evidence="1">Ornithine cyclodeaminase</fullName>
    </submittedName>
</protein>
<dbReference type="EMBL" id="VUNI01000015">
    <property type="protein sequence ID" value="MST75245.1"/>
    <property type="molecule type" value="Genomic_DNA"/>
</dbReference>
<dbReference type="SUPFAM" id="SSF51735">
    <property type="entry name" value="NAD(P)-binding Rossmann-fold domains"/>
    <property type="match status" value="1"/>
</dbReference>
<dbReference type="Proteomes" id="UP000474024">
    <property type="component" value="Unassembled WGS sequence"/>
</dbReference>
<accession>A0A6L5YS99</accession>
<keyword evidence="2" id="KW-1185">Reference proteome</keyword>
<dbReference type="Gene3D" id="3.30.1780.10">
    <property type="entry name" value="ornithine cyclodeaminase, domain 1"/>
    <property type="match status" value="1"/>
</dbReference>
<dbReference type="PIRSF" id="PIRSF001439">
    <property type="entry name" value="CryM"/>
    <property type="match status" value="1"/>
</dbReference>
<gene>
    <name evidence="1" type="ORF">FYJ75_09445</name>
</gene>
<reference evidence="1 2" key="1">
    <citation type="submission" date="2019-08" db="EMBL/GenBank/DDBJ databases">
        <title>In-depth cultivation of the pig gut microbiome towards novel bacterial diversity and tailored functional studies.</title>
        <authorList>
            <person name="Wylensek D."/>
            <person name="Hitch T.C.A."/>
            <person name="Clavel T."/>
        </authorList>
    </citation>
    <scope>NUCLEOTIDE SEQUENCE [LARGE SCALE GENOMIC DNA]</scope>
    <source>
        <strain evidence="1 2">MUC/MUC-530-WT-4D</strain>
    </source>
</reference>
<dbReference type="PANTHER" id="PTHR13812">
    <property type="entry name" value="KETIMINE REDUCTASE MU-CRYSTALLIN"/>
    <property type="match status" value="1"/>
</dbReference>